<dbReference type="EnsemblPlants" id="TuG1812S0000386300.01.T02">
    <property type="protein sequence ID" value="TuG1812S0000386300.01.T02.s_cds31934"/>
    <property type="gene ID" value="TuG1812S0000386300.01"/>
</dbReference>
<dbReference type="EnsemblPlants" id="TuG1812G0500000756.01.T02">
    <property type="protein sequence ID" value="TuG1812G0500000756.01.T02.cds253489"/>
    <property type="gene ID" value="TuG1812G0500000756.01"/>
</dbReference>
<reference evidence="2" key="3">
    <citation type="submission" date="2022-06" db="UniProtKB">
        <authorList>
            <consortium name="EnsemblPlants"/>
        </authorList>
    </citation>
    <scope>IDENTIFICATION</scope>
</reference>
<protein>
    <submittedName>
        <fullName evidence="2">Uncharacterized protein</fullName>
    </submittedName>
</protein>
<evidence type="ECO:0000313" key="2">
    <source>
        <dbReference type="EnsemblPlants" id="TuG1812S0000386300.01.T01.s_cds31931"/>
    </source>
</evidence>
<sequence length="107" mass="11922">MATRRPRRRGLPWSTGRRPAAAGCRTRRCTCCSTASHPVSRCSLVSPTPASSCTSTVYVTTFLRHLCRNSGWTCDFPCSDYYPSNRGIRASLAHTRQKITLLIQNSK</sequence>
<proteinExistence type="predicted"/>
<evidence type="ECO:0000313" key="1">
    <source>
        <dbReference type="EnsemblPlants" id="TuG1812G0500000756.01.T01.cds253487"/>
    </source>
</evidence>
<name>A0A8R7VEQ3_TRIUA</name>
<reference evidence="1" key="2">
    <citation type="submission" date="2018-03" db="EMBL/GenBank/DDBJ databases">
        <title>The Triticum urartu genome reveals the dynamic nature of wheat genome evolution.</title>
        <authorList>
            <person name="Ling H."/>
            <person name="Ma B."/>
            <person name="Shi X."/>
            <person name="Liu H."/>
            <person name="Dong L."/>
            <person name="Sun H."/>
            <person name="Cao Y."/>
            <person name="Gao Q."/>
            <person name="Zheng S."/>
            <person name="Li Y."/>
            <person name="Yu Y."/>
            <person name="Du H."/>
            <person name="Qi M."/>
            <person name="Li Y."/>
            <person name="Yu H."/>
            <person name="Cui Y."/>
            <person name="Wang N."/>
            <person name="Chen C."/>
            <person name="Wu H."/>
            <person name="Zhao Y."/>
            <person name="Zhang J."/>
            <person name="Li Y."/>
            <person name="Zhou W."/>
            <person name="Zhang B."/>
            <person name="Hu W."/>
            <person name="Eijk M."/>
            <person name="Tang J."/>
            <person name="Witsenboer H."/>
            <person name="Zhao S."/>
            <person name="Li Z."/>
            <person name="Zhang A."/>
            <person name="Wang D."/>
            <person name="Liang C."/>
        </authorList>
    </citation>
    <scope>NUCLEOTIDE SEQUENCE [LARGE SCALE GENOMIC DNA]</scope>
    <source>
        <strain evidence="1">cv. G1812</strain>
    </source>
</reference>
<evidence type="ECO:0000313" key="3">
    <source>
        <dbReference type="Proteomes" id="UP000015106"/>
    </source>
</evidence>
<dbReference type="Gramene" id="TuG1812S0000386300.01.T02">
    <property type="protein sequence ID" value="TuG1812S0000386300.01.T02.s_cds31934"/>
    <property type="gene ID" value="TuG1812S0000386300.01"/>
</dbReference>
<dbReference type="AlphaFoldDB" id="A0A8R7VEQ3"/>
<reference evidence="3" key="1">
    <citation type="journal article" date="2013" name="Nature">
        <title>Draft genome of the wheat A-genome progenitor Triticum urartu.</title>
        <authorList>
            <person name="Ling H.Q."/>
            <person name="Zhao S."/>
            <person name="Liu D."/>
            <person name="Wang J."/>
            <person name="Sun H."/>
            <person name="Zhang C."/>
            <person name="Fan H."/>
            <person name="Li D."/>
            <person name="Dong L."/>
            <person name="Tao Y."/>
            <person name="Gao C."/>
            <person name="Wu H."/>
            <person name="Li Y."/>
            <person name="Cui Y."/>
            <person name="Guo X."/>
            <person name="Zheng S."/>
            <person name="Wang B."/>
            <person name="Yu K."/>
            <person name="Liang Q."/>
            <person name="Yang W."/>
            <person name="Lou X."/>
            <person name="Chen J."/>
            <person name="Feng M."/>
            <person name="Jian J."/>
            <person name="Zhang X."/>
            <person name="Luo G."/>
            <person name="Jiang Y."/>
            <person name="Liu J."/>
            <person name="Wang Z."/>
            <person name="Sha Y."/>
            <person name="Zhang B."/>
            <person name="Wu H."/>
            <person name="Tang D."/>
            <person name="Shen Q."/>
            <person name="Xue P."/>
            <person name="Zou S."/>
            <person name="Wang X."/>
            <person name="Liu X."/>
            <person name="Wang F."/>
            <person name="Yang Y."/>
            <person name="An X."/>
            <person name="Dong Z."/>
            <person name="Zhang K."/>
            <person name="Zhang X."/>
            <person name="Luo M.C."/>
            <person name="Dvorak J."/>
            <person name="Tong Y."/>
            <person name="Wang J."/>
            <person name="Yang H."/>
            <person name="Li Z."/>
            <person name="Wang D."/>
            <person name="Zhang A."/>
            <person name="Wang J."/>
        </authorList>
    </citation>
    <scope>NUCLEOTIDE SEQUENCE</scope>
    <source>
        <strain evidence="3">cv. G1812</strain>
    </source>
</reference>
<dbReference type="Gramene" id="TuG1812S0000386300.01.T01">
    <property type="protein sequence ID" value="TuG1812S0000386300.01.T01.s_cds31931"/>
    <property type="gene ID" value="TuG1812S0000386300.01"/>
</dbReference>
<dbReference type="Gramene" id="TuG1812G0500000756.01.T01">
    <property type="protein sequence ID" value="TuG1812G0500000756.01.T01.cds253487"/>
    <property type="gene ID" value="TuG1812G0500000756.01"/>
</dbReference>
<dbReference type="EnsemblPlants" id="TuG1812G0500000756.01.T01">
    <property type="protein sequence ID" value="TuG1812G0500000756.01.T01.cds253487"/>
    <property type="gene ID" value="TuG1812G0500000756.01"/>
</dbReference>
<keyword evidence="3" id="KW-1185">Reference proteome</keyword>
<organism evidence="2 3">
    <name type="scientific">Triticum urartu</name>
    <name type="common">Red wild einkorn</name>
    <name type="synonym">Crithodium urartu</name>
    <dbReference type="NCBI Taxonomy" id="4572"/>
    <lineage>
        <taxon>Eukaryota</taxon>
        <taxon>Viridiplantae</taxon>
        <taxon>Streptophyta</taxon>
        <taxon>Embryophyta</taxon>
        <taxon>Tracheophyta</taxon>
        <taxon>Spermatophyta</taxon>
        <taxon>Magnoliopsida</taxon>
        <taxon>Liliopsida</taxon>
        <taxon>Poales</taxon>
        <taxon>Poaceae</taxon>
        <taxon>BOP clade</taxon>
        <taxon>Pooideae</taxon>
        <taxon>Triticodae</taxon>
        <taxon>Triticeae</taxon>
        <taxon>Triticinae</taxon>
        <taxon>Triticum</taxon>
    </lineage>
</organism>
<dbReference type="EnsemblPlants" id="TuG1812S0000386300.01.T01">
    <property type="protein sequence ID" value="TuG1812S0000386300.01.T01.s_cds31931"/>
    <property type="gene ID" value="TuG1812S0000386300.01"/>
</dbReference>
<accession>A0A8R7VEQ3</accession>
<dbReference type="Gramene" id="TuG1812G0500000756.01.T02">
    <property type="protein sequence ID" value="TuG1812G0500000756.01.T02.cds253489"/>
    <property type="gene ID" value="TuG1812G0500000756.01"/>
</dbReference>
<dbReference type="Proteomes" id="UP000015106">
    <property type="component" value="Chromosome 5"/>
</dbReference>